<dbReference type="Gene3D" id="3.60.10.10">
    <property type="entry name" value="Endonuclease/exonuclease/phosphatase"/>
    <property type="match status" value="1"/>
</dbReference>
<reference evidence="1 2" key="1">
    <citation type="journal article" date="2018" name="Front. Plant Sci.">
        <title>Red Clover (Trifolium pratense) and Zigzag Clover (T. medium) - A Picture of Genomic Similarities and Differences.</title>
        <authorList>
            <person name="Dluhosova J."/>
            <person name="Istvanek J."/>
            <person name="Nedelnik J."/>
            <person name="Repkova J."/>
        </authorList>
    </citation>
    <scope>NUCLEOTIDE SEQUENCE [LARGE SCALE GENOMIC DNA]</scope>
    <source>
        <strain evidence="2">cv. 10/8</strain>
        <tissue evidence="1">Leaf</tissue>
    </source>
</reference>
<keyword evidence="2" id="KW-1185">Reference proteome</keyword>
<evidence type="ECO:0000313" key="2">
    <source>
        <dbReference type="Proteomes" id="UP000265520"/>
    </source>
</evidence>
<feature type="non-terminal residue" evidence="1">
    <location>
        <position position="1"/>
    </location>
</feature>
<dbReference type="Proteomes" id="UP000265520">
    <property type="component" value="Unassembled WGS sequence"/>
</dbReference>
<dbReference type="SUPFAM" id="SSF56219">
    <property type="entry name" value="DNase I-like"/>
    <property type="match status" value="1"/>
</dbReference>
<dbReference type="EMBL" id="LXQA010334805">
    <property type="protein sequence ID" value="MCI44744.1"/>
    <property type="molecule type" value="Genomic_DNA"/>
</dbReference>
<name>A0A392S975_9FABA</name>
<comment type="caution">
    <text evidence="1">The sequence shown here is derived from an EMBL/GenBank/DDBJ whole genome shotgun (WGS) entry which is preliminary data.</text>
</comment>
<dbReference type="PANTHER" id="PTHR33710">
    <property type="entry name" value="BNAC02G09200D PROTEIN"/>
    <property type="match status" value="1"/>
</dbReference>
<sequence length="80" mass="9140">ARTQNQMGLGRQCVADCGLLDPGFEGYPFTWSNGRQNEENIKCRLDRTLVTTKFQNRFSPIRVVHLPRYGSNHAAMMILL</sequence>
<protein>
    <recommendedName>
        <fullName evidence="3">Endonuclease/exonuclease/phosphatase family protein</fullName>
    </recommendedName>
</protein>
<dbReference type="AlphaFoldDB" id="A0A392S975"/>
<accession>A0A392S975</accession>
<organism evidence="1 2">
    <name type="scientific">Trifolium medium</name>
    <dbReference type="NCBI Taxonomy" id="97028"/>
    <lineage>
        <taxon>Eukaryota</taxon>
        <taxon>Viridiplantae</taxon>
        <taxon>Streptophyta</taxon>
        <taxon>Embryophyta</taxon>
        <taxon>Tracheophyta</taxon>
        <taxon>Spermatophyta</taxon>
        <taxon>Magnoliopsida</taxon>
        <taxon>eudicotyledons</taxon>
        <taxon>Gunneridae</taxon>
        <taxon>Pentapetalae</taxon>
        <taxon>rosids</taxon>
        <taxon>fabids</taxon>
        <taxon>Fabales</taxon>
        <taxon>Fabaceae</taxon>
        <taxon>Papilionoideae</taxon>
        <taxon>50 kb inversion clade</taxon>
        <taxon>NPAAA clade</taxon>
        <taxon>Hologalegina</taxon>
        <taxon>IRL clade</taxon>
        <taxon>Trifolieae</taxon>
        <taxon>Trifolium</taxon>
    </lineage>
</organism>
<evidence type="ECO:0008006" key="3">
    <source>
        <dbReference type="Google" id="ProtNLM"/>
    </source>
</evidence>
<proteinExistence type="predicted"/>
<dbReference type="PANTHER" id="PTHR33710:SF79">
    <property type="entry name" value="OS06G0205337 PROTEIN"/>
    <property type="match status" value="1"/>
</dbReference>
<dbReference type="InterPro" id="IPR036691">
    <property type="entry name" value="Endo/exonu/phosph_ase_sf"/>
</dbReference>
<evidence type="ECO:0000313" key="1">
    <source>
        <dbReference type="EMBL" id="MCI44744.1"/>
    </source>
</evidence>